<proteinExistence type="predicted"/>
<dbReference type="PANTHER" id="PTHR46825:SF9">
    <property type="entry name" value="BETA-LACTAMASE-RELATED DOMAIN-CONTAINING PROTEIN"/>
    <property type="match status" value="1"/>
</dbReference>
<reference evidence="3 4" key="1">
    <citation type="submission" date="2019-03" db="EMBL/GenBank/DDBJ databases">
        <title>Genomic Encyclopedia of Type Strains, Phase IV (KMG-IV): sequencing the most valuable type-strain genomes for metagenomic binning, comparative biology and taxonomic classification.</title>
        <authorList>
            <person name="Goeker M."/>
        </authorList>
    </citation>
    <scope>NUCLEOTIDE SEQUENCE [LARGE SCALE GENOMIC DNA]</scope>
    <source>
        <strain evidence="3 4">DSM 23344</strain>
    </source>
</reference>
<evidence type="ECO:0000313" key="4">
    <source>
        <dbReference type="Proteomes" id="UP000294980"/>
    </source>
</evidence>
<dbReference type="Pfam" id="PF00144">
    <property type="entry name" value="Beta-lactamase"/>
    <property type="match status" value="1"/>
</dbReference>
<dbReference type="OrthoDB" id="9799367at2"/>
<gene>
    <name evidence="3" type="ORF">EV688_10874</name>
</gene>
<dbReference type="RefSeq" id="WP_117317987.1">
    <property type="nucleotide sequence ID" value="NZ_QQSW01000010.1"/>
</dbReference>
<dbReference type="PANTHER" id="PTHR46825">
    <property type="entry name" value="D-ALANYL-D-ALANINE-CARBOXYPEPTIDASE/ENDOPEPTIDASE AMPH"/>
    <property type="match status" value="1"/>
</dbReference>
<keyword evidence="4" id="KW-1185">Reference proteome</keyword>
<name>A0A4R2KYZ4_9GAMM</name>
<feature type="domain" description="Beta-lactamase-related" evidence="2">
    <location>
        <begin position="49"/>
        <end position="371"/>
    </location>
</feature>
<accession>A0A4R2KYZ4</accession>
<dbReference type="InterPro" id="IPR012338">
    <property type="entry name" value="Beta-lactam/transpept-like"/>
</dbReference>
<protein>
    <submittedName>
        <fullName evidence="3">CubicO group peptidase (Beta-lactamase class C family)</fullName>
    </submittedName>
</protein>
<feature type="signal peptide" evidence="1">
    <location>
        <begin position="1"/>
        <end position="30"/>
    </location>
</feature>
<feature type="chain" id="PRO_5020785991" evidence="1">
    <location>
        <begin position="31"/>
        <end position="485"/>
    </location>
</feature>
<dbReference type="AlphaFoldDB" id="A0A4R2KYZ4"/>
<dbReference type="Proteomes" id="UP000294980">
    <property type="component" value="Unassembled WGS sequence"/>
</dbReference>
<evidence type="ECO:0000259" key="2">
    <source>
        <dbReference type="Pfam" id="PF00144"/>
    </source>
</evidence>
<sequence length="485" mass="53329">MIHTLKTPLRLVRAITLPLLAVMLSFSVIAQEQPPADDPDVQASIRLFSAWMEGQLAYRGIPGVVVGVVAGDDLVWTQGFGHADLAADRPMTPDTRFRMASHSKLFTATAIMQLREQGLLRLDDPVAQYLPWFEVQTAAPDDAPITLEHLLTHSSGLPREAGPHWSDLEFPSAAQLQALLPERQAAFSPETRWKYSNLAYTLAGMVVEQVSGESWAGYLQANIFDPLSMTASSIDREDPKLATGYGRRMPDGSRAIMPFVDARAMASATGLTSTVEDMARFVSAQFREGARGENRLLSTASLREMHRVRMLENDWTRGQGIGFAVMRVDDRLYVGHGGGYPGYTTHTRIQLDDEIGVIVLTNTNDSGPSHISAELMKTVGQAVARATKTEPEPVEWDADWARFAGIYRSTWADMQVVLMNEQLVLLRPDADNIDVTQTLEPLGDGQFLLTAPTGGSAVGEVVRFVEEDGRVVRMITGDSYADRID</sequence>
<dbReference type="InterPro" id="IPR050491">
    <property type="entry name" value="AmpC-like"/>
</dbReference>
<evidence type="ECO:0000256" key="1">
    <source>
        <dbReference type="SAM" id="SignalP"/>
    </source>
</evidence>
<dbReference type="InterPro" id="IPR001466">
    <property type="entry name" value="Beta-lactam-related"/>
</dbReference>
<keyword evidence="1" id="KW-0732">Signal</keyword>
<evidence type="ECO:0000313" key="3">
    <source>
        <dbReference type="EMBL" id="TCO75508.1"/>
    </source>
</evidence>
<dbReference type="EMBL" id="SLWX01000008">
    <property type="protein sequence ID" value="TCO75508.1"/>
    <property type="molecule type" value="Genomic_DNA"/>
</dbReference>
<dbReference type="Gene3D" id="3.40.710.10">
    <property type="entry name" value="DD-peptidase/beta-lactamase superfamily"/>
    <property type="match status" value="1"/>
</dbReference>
<comment type="caution">
    <text evidence="3">The sequence shown here is derived from an EMBL/GenBank/DDBJ whole genome shotgun (WGS) entry which is preliminary data.</text>
</comment>
<organism evidence="3 4">
    <name type="scientific">Chromatocurvus halotolerans</name>
    <dbReference type="NCBI Taxonomy" id="1132028"/>
    <lineage>
        <taxon>Bacteria</taxon>
        <taxon>Pseudomonadati</taxon>
        <taxon>Pseudomonadota</taxon>
        <taxon>Gammaproteobacteria</taxon>
        <taxon>Cellvibrionales</taxon>
        <taxon>Halieaceae</taxon>
        <taxon>Chromatocurvus</taxon>
    </lineage>
</organism>
<dbReference type="SUPFAM" id="SSF56601">
    <property type="entry name" value="beta-lactamase/transpeptidase-like"/>
    <property type="match status" value="1"/>
</dbReference>